<sequence length="662" mass="71009">MRTLNLGILAHVDAGKTSLTERLLHAAGVIDDVGRVDDGDTRTDFLALERTRGITIKSAVASFVVDDVAVNLIDTPGHPDFIAEVERVLNVLDGAVLVVSAVEGVQPQTRVLMRTLQRLRIPTLVFVNKVDRAGARPDDVVQDVREKLTADCLPMGSVAAAQTREARHVPFDAADTSFATALLDLLTEHDDALLAAYVDDEAAASGRRLRDALATQTARARVHPLYFGSAITGAGVDDLVAGITALLPTTDGGAEGPPSGVVFKVGRGRAGEKIAYVRMVSGTLRVRETVPFRDGRESKVTAIHVFDRGAAVARDTVVAGQIGTVRGLDDVRVGDAIGSPPAQRTREHQFAPPTLEAVVVPGEHADPAALHVALTQLAEQDPLIGLRRDDVRREISVSLYGDVQKEVLQATLADEYGLDVAFRETTTLFIERPVGTGTAVEIMGADDNPFRAGVGLRVEPAPVDAGVRFRLGIERGSLPHAFVKAVEETVHRTLDQGLHGWRVTDCTVTLTDSAYTPAPPTGWSAISTSAGDFRQLTPLVLMSALRQAGTRVHEPMHRFRLEVPDDVYGSVLPALARLRAVPGAAEAQGRTFVVDGTVPAATTDELQRLLPSLTHGDGVLECGFDHYQPVSGPPPSRPRTDHNPLDRKEYLLRLAHRLENTG</sequence>
<dbReference type="SUPFAM" id="SSF52540">
    <property type="entry name" value="P-loop containing nucleoside triphosphate hydrolases"/>
    <property type="match status" value="1"/>
</dbReference>
<dbReference type="SUPFAM" id="SSF54211">
    <property type="entry name" value="Ribosomal protein S5 domain 2-like"/>
    <property type="match status" value="1"/>
</dbReference>
<dbReference type="InterPro" id="IPR005517">
    <property type="entry name" value="Transl_elong_EFG/EF2_IV"/>
</dbReference>
<dbReference type="Pfam" id="PF03764">
    <property type="entry name" value="EFG_IV"/>
    <property type="match status" value="1"/>
</dbReference>
<dbReference type="PROSITE" id="PS00301">
    <property type="entry name" value="G_TR_1"/>
    <property type="match status" value="1"/>
</dbReference>
<keyword evidence="3" id="KW-0342">GTP-binding</keyword>
<dbReference type="InterPro" id="IPR020568">
    <property type="entry name" value="Ribosomal_Su5_D2-typ_SF"/>
</dbReference>
<evidence type="ECO:0000259" key="4">
    <source>
        <dbReference type="PROSITE" id="PS51722"/>
    </source>
</evidence>
<feature type="domain" description="Tr-type G" evidence="4">
    <location>
        <begin position="1"/>
        <end position="251"/>
    </location>
</feature>
<dbReference type="Pfam" id="PF03144">
    <property type="entry name" value="GTP_EFTU_D2"/>
    <property type="match status" value="1"/>
</dbReference>
<name>A0A2P8EC50_9ACTN</name>
<evidence type="ECO:0000313" key="6">
    <source>
        <dbReference type="Proteomes" id="UP000243528"/>
    </source>
</evidence>
<proteinExistence type="predicted"/>
<dbReference type="NCBIfam" id="TIGR00231">
    <property type="entry name" value="small_GTP"/>
    <property type="match status" value="1"/>
</dbReference>
<gene>
    <name evidence="5" type="ORF">CLV30_102409</name>
</gene>
<dbReference type="EMBL" id="PYGE01000002">
    <property type="protein sequence ID" value="PSL07020.1"/>
    <property type="molecule type" value="Genomic_DNA"/>
</dbReference>
<dbReference type="InterPro" id="IPR004161">
    <property type="entry name" value="EFTu-like_2"/>
</dbReference>
<dbReference type="PANTHER" id="PTHR43261">
    <property type="entry name" value="TRANSLATION ELONGATION FACTOR G-RELATED"/>
    <property type="match status" value="1"/>
</dbReference>
<dbReference type="AlphaFoldDB" id="A0A2P8EC50"/>
<dbReference type="GO" id="GO:0032790">
    <property type="term" value="P:ribosome disassembly"/>
    <property type="evidence" value="ECO:0007669"/>
    <property type="project" value="TreeGrafter"/>
</dbReference>
<dbReference type="GO" id="GO:0006412">
    <property type="term" value="P:translation"/>
    <property type="evidence" value="ECO:0007669"/>
    <property type="project" value="UniProtKB-KW"/>
</dbReference>
<dbReference type="InterPro" id="IPR005225">
    <property type="entry name" value="Small_GTP-bd"/>
</dbReference>
<evidence type="ECO:0000256" key="2">
    <source>
        <dbReference type="ARBA" id="ARBA00022917"/>
    </source>
</evidence>
<dbReference type="Gene3D" id="2.40.30.10">
    <property type="entry name" value="Translation factors"/>
    <property type="match status" value="1"/>
</dbReference>
<dbReference type="PANTHER" id="PTHR43261:SF1">
    <property type="entry name" value="RIBOSOME-RELEASING FACTOR 2, MITOCHONDRIAL"/>
    <property type="match status" value="1"/>
</dbReference>
<evidence type="ECO:0000313" key="5">
    <source>
        <dbReference type="EMBL" id="PSL07020.1"/>
    </source>
</evidence>
<dbReference type="InterPro" id="IPR009000">
    <property type="entry name" value="Transl_B-barrel_sf"/>
</dbReference>
<dbReference type="PROSITE" id="PS51722">
    <property type="entry name" value="G_TR_2"/>
    <property type="match status" value="1"/>
</dbReference>
<dbReference type="Pfam" id="PF00009">
    <property type="entry name" value="GTP_EFTU"/>
    <property type="match status" value="1"/>
</dbReference>
<evidence type="ECO:0000256" key="1">
    <source>
        <dbReference type="ARBA" id="ARBA00022741"/>
    </source>
</evidence>
<reference evidence="5 6" key="1">
    <citation type="submission" date="2018-03" db="EMBL/GenBank/DDBJ databases">
        <title>Genomic Encyclopedia of Archaeal and Bacterial Type Strains, Phase II (KMG-II): from individual species to whole genera.</title>
        <authorList>
            <person name="Goeker M."/>
        </authorList>
    </citation>
    <scope>NUCLEOTIDE SEQUENCE [LARGE SCALE GENOMIC DNA]</scope>
    <source>
        <strain evidence="5 6">DSM 45211</strain>
    </source>
</reference>
<dbReference type="InterPro" id="IPR027417">
    <property type="entry name" value="P-loop_NTPase"/>
</dbReference>
<dbReference type="InterPro" id="IPR031157">
    <property type="entry name" value="G_TR_CS"/>
</dbReference>
<dbReference type="FunFam" id="3.40.50.300:FF:002549">
    <property type="entry name" value="Tetracycline resistance protein, GTP-binding elongation family"/>
    <property type="match status" value="1"/>
</dbReference>
<evidence type="ECO:0000256" key="3">
    <source>
        <dbReference type="ARBA" id="ARBA00023134"/>
    </source>
</evidence>
<dbReference type="InterPro" id="IPR035647">
    <property type="entry name" value="EFG_III/V"/>
</dbReference>
<dbReference type="RefSeq" id="WP_106535987.1">
    <property type="nucleotide sequence ID" value="NZ_ML142898.1"/>
</dbReference>
<accession>A0A2P8EC50</accession>
<protein>
    <submittedName>
        <fullName evidence="5">Ribosomal protection tetracycline resistance protein</fullName>
    </submittedName>
</protein>
<dbReference type="Gene3D" id="3.40.50.300">
    <property type="entry name" value="P-loop containing nucleotide triphosphate hydrolases"/>
    <property type="match status" value="1"/>
</dbReference>
<dbReference type="InterPro" id="IPR014721">
    <property type="entry name" value="Ribsml_uS5_D2-typ_fold_subgr"/>
</dbReference>
<keyword evidence="1" id="KW-0547">Nucleotide-binding</keyword>
<organism evidence="5 6">
    <name type="scientific">Haloactinopolyspora alba</name>
    <dbReference type="NCBI Taxonomy" id="648780"/>
    <lineage>
        <taxon>Bacteria</taxon>
        <taxon>Bacillati</taxon>
        <taxon>Actinomycetota</taxon>
        <taxon>Actinomycetes</taxon>
        <taxon>Jiangellales</taxon>
        <taxon>Jiangellaceae</taxon>
        <taxon>Haloactinopolyspora</taxon>
    </lineage>
</organism>
<dbReference type="Gene3D" id="3.30.230.10">
    <property type="match status" value="1"/>
</dbReference>
<dbReference type="OrthoDB" id="9801472at2"/>
<dbReference type="PRINTS" id="PR00315">
    <property type="entry name" value="ELONGATNFCT"/>
</dbReference>
<dbReference type="Proteomes" id="UP000243528">
    <property type="component" value="Unassembled WGS sequence"/>
</dbReference>
<comment type="caution">
    <text evidence="5">The sequence shown here is derived from an EMBL/GenBank/DDBJ whole genome shotgun (WGS) entry which is preliminary data.</text>
</comment>
<dbReference type="Gene3D" id="3.30.70.870">
    <property type="entry name" value="Elongation Factor G (Translational Gtpase), domain 3"/>
    <property type="match status" value="1"/>
</dbReference>
<dbReference type="GO" id="GO:0005525">
    <property type="term" value="F:GTP binding"/>
    <property type="evidence" value="ECO:0007669"/>
    <property type="project" value="UniProtKB-KW"/>
</dbReference>
<dbReference type="GO" id="GO:0003924">
    <property type="term" value="F:GTPase activity"/>
    <property type="evidence" value="ECO:0007669"/>
    <property type="project" value="InterPro"/>
</dbReference>
<dbReference type="InterPro" id="IPR000640">
    <property type="entry name" value="EFG_V-like"/>
</dbReference>
<dbReference type="InterPro" id="IPR000795">
    <property type="entry name" value="T_Tr_GTP-bd_dom"/>
</dbReference>
<dbReference type="SMART" id="SM00889">
    <property type="entry name" value="EFG_IV"/>
    <property type="match status" value="1"/>
</dbReference>
<keyword evidence="6" id="KW-1185">Reference proteome</keyword>
<dbReference type="Pfam" id="PF00679">
    <property type="entry name" value="EFG_C"/>
    <property type="match status" value="1"/>
</dbReference>
<dbReference type="SUPFAM" id="SSF50447">
    <property type="entry name" value="Translation proteins"/>
    <property type="match status" value="1"/>
</dbReference>
<dbReference type="CDD" id="cd04168">
    <property type="entry name" value="TetM_like"/>
    <property type="match status" value="1"/>
</dbReference>
<keyword evidence="2" id="KW-0648">Protein biosynthesis</keyword>
<dbReference type="SUPFAM" id="SSF54980">
    <property type="entry name" value="EF-G C-terminal domain-like"/>
    <property type="match status" value="2"/>
</dbReference>
<dbReference type="PRINTS" id="PR01037">
    <property type="entry name" value="TCRTETOQM"/>
</dbReference>